<sequence>MPRWLAHPARRMAGLLIALLLLAGCSRGLVIDTSHTARGQDSRVQYVILHYTSSDSARAMNTLTLGEVSSHYLIDTHPPTIYRLVNENRRAWHAGDSSWQGRTWLNASSIGIEIVHPGYRDTPQGRQWYPWDQQQIDRLIPLLQDILQRHGLSPQHVIGHSDIAPQRKLDPGPLFPWQQLAEAGVAVWPEATQVARYQHLLAGQTPPLAWFEMTLERFGYSLARRPGQTDATRNIIAAFQMRFRPTLHDGEPDAHTAAILAALVPGSFAEIARFTGFATPVEPAITPP</sequence>
<evidence type="ECO:0000313" key="7">
    <source>
        <dbReference type="EMBL" id="SDT07080.1"/>
    </source>
</evidence>
<dbReference type="InterPro" id="IPR036365">
    <property type="entry name" value="PGBD-like_sf"/>
</dbReference>
<dbReference type="SMART" id="SM00644">
    <property type="entry name" value="Ami_2"/>
    <property type="match status" value="1"/>
</dbReference>
<dbReference type="EC" id="3.5.1.28" evidence="3"/>
<dbReference type="CDD" id="cd06583">
    <property type="entry name" value="PGRP"/>
    <property type="match status" value="1"/>
</dbReference>
<feature type="domain" description="N-acetylmuramoyl-L-alanine amidase" evidence="6">
    <location>
        <begin position="32"/>
        <end position="172"/>
    </location>
</feature>
<dbReference type="GO" id="GO:0008745">
    <property type="term" value="F:N-acetylmuramoyl-L-alanine amidase activity"/>
    <property type="evidence" value="ECO:0007669"/>
    <property type="project" value="UniProtKB-EC"/>
</dbReference>
<evidence type="ECO:0000256" key="4">
    <source>
        <dbReference type="ARBA" id="ARBA00022801"/>
    </source>
</evidence>
<dbReference type="InterPro" id="IPR002502">
    <property type="entry name" value="Amidase_domain"/>
</dbReference>
<evidence type="ECO:0000256" key="2">
    <source>
        <dbReference type="ARBA" id="ARBA00007553"/>
    </source>
</evidence>
<dbReference type="Gene3D" id="3.40.80.10">
    <property type="entry name" value="Peptidoglycan recognition protein-like"/>
    <property type="match status" value="1"/>
</dbReference>
<dbReference type="SUPFAM" id="SSF55846">
    <property type="entry name" value="N-acetylmuramoyl-L-alanine amidase-like"/>
    <property type="match status" value="1"/>
</dbReference>
<dbReference type="Pfam" id="PF01510">
    <property type="entry name" value="Amidase_2"/>
    <property type="match status" value="1"/>
</dbReference>
<comment type="catalytic activity">
    <reaction evidence="1">
        <text>Hydrolyzes the link between N-acetylmuramoyl residues and L-amino acid residues in certain cell-wall glycopeptides.</text>
        <dbReference type="EC" id="3.5.1.28"/>
    </reaction>
</comment>
<dbReference type="PANTHER" id="PTHR30417">
    <property type="entry name" value="N-ACETYLMURAMOYL-L-ALANINE AMIDASE AMID"/>
    <property type="match status" value="1"/>
</dbReference>
<evidence type="ECO:0000313" key="8">
    <source>
        <dbReference type="Proteomes" id="UP000243426"/>
    </source>
</evidence>
<comment type="similarity">
    <text evidence="2">Belongs to the N-acetylmuramoyl-L-alanine amidase 2 family.</text>
</comment>
<dbReference type="Proteomes" id="UP000243426">
    <property type="component" value="Chromosome I"/>
</dbReference>
<dbReference type="GO" id="GO:0009254">
    <property type="term" value="P:peptidoglycan turnover"/>
    <property type="evidence" value="ECO:0007669"/>
    <property type="project" value="TreeGrafter"/>
</dbReference>
<dbReference type="EMBL" id="LT629748">
    <property type="protein sequence ID" value="SDT07080.1"/>
    <property type="molecule type" value="Genomic_DNA"/>
</dbReference>
<dbReference type="GO" id="GO:0071555">
    <property type="term" value="P:cell wall organization"/>
    <property type="evidence" value="ECO:0007669"/>
    <property type="project" value="UniProtKB-KW"/>
</dbReference>
<dbReference type="InterPro" id="IPR036366">
    <property type="entry name" value="PGBDSf"/>
</dbReference>
<dbReference type="SUPFAM" id="SSF47090">
    <property type="entry name" value="PGBD-like"/>
    <property type="match status" value="1"/>
</dbReference>
<dbReference type="GO" id="GO:0009253">
    <property type="term" value="P:peptidoglycan catabolic process"/>
    <property type="evidence" value="ECO:0007669"/>
    <property type="project" value="InterPro"/>
</dbReference>
<accession>A0A1H1XD73</accession>
<gene>
    <name evidence="7" type="ORF">SAMN05216198_3578</name>
</gene>
<name>A0A1H1XD73_9GAMM</name>
<organism evidence="7 8">
    <name type="scientific">Halopseudomonas litoralis</name>
    <dbReference type="NCBI Taxonomy" id="797277"/>
    <lineage>
        <taxon>Bacteria</taxon>
        <taxon>Pseudomonadati</taxon>
        <taxon>Pseudomonadota</taxon>
        <taxon>Gammaproteobacteria</taxon>
        <taxon>Pseudomonadales</taxon>
        <taxon>Pseudomonadaceae</taxon>
        <taxon>Halopseudomonas</taxon>
    </lineage>
</organism>
<dbReference type="PANTHER" id="PTHR30417:SF1">
    <property type="entry name" value="N-ACETYLMURAMOYL-L-ALANINE AMIDASE AMID"/>
    <property type="match status" value="1"/>
</dbReference>
<evidence type="ECO:0000259" key="6">
    <source>
        <dbReference type="SMART" id="SM00644"/>
    </source>
</evidence>
<dbReference type="RefSeq" id="WP_269433219.1">
    <property type="nucleotide sequence ID" value="NZ_LT629748.1"/>
</dbReference>
<evidence type="ECO:0000256" key="1">
    <source>
        <dbReference type="ARBA" id="ARBA00001561"/>
    </source>
</evidence>
<dbReference type="InterPro" id="IPR051206">
    <property type="entry name" value="NAMLAA_amidase_2"/>
</dbReference>
<dbReference type="AlphaFoldDB" id="A0A1H1XD73"/>
<protein>
    <recommendedName>
        <fullName evidence="3">N-acetylmuramoyl-L-alanine amidase</fullName>
        <ecNumber evidence="3">3.5.1.28</ecNumber>
    </recommendedName>
</protein>
<proteinExistence type="inferred from homology"/>
<evidence type="ECO:0000256" key="5">
    <source>
        <dbReference type="ARBA" id="ARBA00023316"/>
    </source>
</evidence>
<dbReference type="InterPro" id="IPR036505">
    <property type="entry name" value="Amidase/PGRP_sf"/>
</dbReference>
<keyword evidence="5" id="KW-0961">Cell wall biogenesis/degradation</keyword>
<dbReference type="GO" id="GO:0019867">
    <property type="term" value="C:outer membrane"/>
    <property type="evidence" value="ECO:0007669"/>
    <property type="project" value="TreeGrafter"/>
</dbReference>
<evidence type="ECO:0000256" key="3">
    <source>
        <dbReference type="ARBA" id="ARBA00011901"/>
    </source>
</evidence>
<reference evidence="8" key="1">
    <citation type="submission" date="2016-10" db="EMBL/GenBank/DDBJ databases">
        <authorList>
            <person name="Varghese N."/>
            <person name="Submissions S."/>
        </authorList>
    </citation>
    <scope>NUCLEOTIDE SEQUENCE [LARGE SCALE GENOMIC DNA]</scope>
    <source>
        <strain evidence="8">2SM5</strain>
    </source>
</reference>
<keyword evidence="4" id="KW-0378">Hydrolase</keyword>
<dbReference type="Gene3D" id="1.10.101.10">
    <property type="entry name" value="PGBD-like superfamily/PGBD"/>
    <property type="match status" value="1"/>
</dbReference>
<keyword evidence="8" id="KW-1185">Reference proteome</keyword>
<dbReference type="FunFam" id="3.40.80.10:FF:000003">
    <property type="entry name" value="N-acetylmuramoyl-L-alanine amidase"/>
    <property type="match status" value="1"/>
</dbReference>
<dbReference type="STRING" id="797277.SAMN05216198_3578"/>
<dbReference type="PROSITE" id="PS51257">
    <property type="entry name" value="PROKAR_LIPOPROTEIN"/>
    <property type="match status" value="1"/>
</dbReference>